<protein>
    <submittedName>
        <fullName evidence="1">Uncharacterized protein</fullName>
    </submittedName>
</protein>
<organism evidence="1 2">
    <name type="scientific">Comamonas aquatica</name>
    <dbReference type="NCBI Taxonomy" id="225991"/>
    <lineage>
        <taxon>Bacteria</taxon>
        <taxon>Pseudomonadati</taxon>
        <taxon>Pseudomonadota</taxon>
        <taxon>Betaproteobacteria</taxon>
        <taxon>Burkholderiales</taxon>
        <taxon>Comamonadaceae</taxon>
        <taxon>Comamonas</taxon>
    </lineage>
</organism>
<name>A0AA42HUI3_9BURK</name>
<dbReference type="AlphaFoldDB" id="A0AA42HUI3"/>
<reference evidence="1" key="1">
    <citation type="submission" date="2022-09" db="EMBL/GenBank/DDBJ databases">
        <title>Intensive care unit water sources are persistently colonized with multi-drug resistant bacteria and are the site of extensive horizontal gene transfer of antibiotic resistance genes.</title>
        <authorList>
            <person name="Diorio-Toth L."/>
        </authorList>
    </citation>
    <scope>NUCLEOTIDE SEQUENCE</scope>
    <source>
        <strain evidence="1">GD04130</strain>
    </source>
</reference>
<evidence type="ECO:0000313" key="2">
    <source>
        <dbReference type="Proteomes" id="UP001158297"/>
    </source>
</evidence>
<dbReference type="Proteomes" id="UP001158297">
    <property type="component" value="Unassembled WGS sequence"/>
</dbReference>
<dbReference type="EMBL" id="JAODZU010000025">
    <property type="protein sequence ID" value="MDH0364735.1"/>
    <property type="molecule type" value="Genomic_DNA"/>
</dbReference>
<evidence type="ECO:0000313" key="1">
    <source>
        <dbReference type="EMBL" id="MDH0364735.1"/>
    </source>
</evidence>
<proteinExistence type="predicted"/>
<gene>
    <name evidence="1" type="ORF">N7330_16990</name>
</gene>
<sequence length="155" mass="17370">MFITHDANKHPLSNAYGDGNHVWIAAEIQLRVPFFMVEFDQHEAADEGGDFSFSRTVLLSGGDDVVKLVSTLAPQNLLKSVTLLSPSSRDIGGAWSLDQLTEIWEAKDPNDSRLKYKVFAKADGSHFVDSMMETTIDQLQEWQQLMVLPTVNCRQ</sequence>
<dbReference type="RefSeq" id="WP_279860585.1">
    <property type="nucleotide sequence ID" value="NZ_JAODZU010000025.1"/>
</dbReference>
<accession>A0AA42HUI3</accession>
<comment type="caution">
    <text evidence="1">The sequence shown here is derived from an EMBL/GenBank/DDBJ whole genome shotgun (WGS) entry which is preliminary data.</text>
</comment>